<reference evidence="2" key="1">
    <citation type="journal article" date="2019" name="Int. J. Syst. Evol. Microbiol.">
        <title>The Global Catalogue of Microorganisms (GCM) 10K type strain sequencing project: providing services to taxonomists for standard genome sequencing and annotation.</title>
        <authorList>
            <consortium name="The Broad Institute Genomics Platform"/>
            <consortium name="The Broad Institute Genome Sequencing Center for Infectious Disease"/>
            <person name="Wu L."/>
            <person name="Ma J."/>
        </authorList>
    </citation>
    <scope>NUCLEOTIDE SEQUENCE [LARGE SCALE GENOMIC DNA]</scope>
    <source>
        <strain evidence="2">KCTC 23299</strain>
    </source>
</reference>
<evidence type="ECO:0000313" key="1">
    <source>
        <dbReference type="EMBL" id="MFD2920212.1"/>
    </source>
</evidence>
<dbReference type="EMBL" id="JBHUOZ010000003">
    <property type="protein sequence ID" value="MFD2920212.1"/>
    <property type="molecule type" value="Genomic_DNA"/>
</dbReference>
<organism evidence="1 2">
    <name type="scientific">Terrimonas rubra</name>
    <dbReference type="NCBI Taxonomy" id="1035890"/>
    <lineage>
        <taxon>Bacteria</taxon>
        <taxon>Pseudomonadati</taxon>
        <taxon>Bacteroidota</taxon>
        <taxon>Chitinophagia</taxon>
        <taxon>Chitinophagales</taxon>
        <taxon>Chitinophagaceae</taxon>
        <taxon>Terrimonas</taxon>
    </lineage>
</organism>
<proteinExistence type="predicted"/>
<sequence length="271" mass="30519">MRNIFAFIFLGFGCLSCSKNDTASPSAIDYNQYKIKTATHSLRNYSGTTSSISFDTTLYVYDGTTCKYTRKQNNNTVEYIATLSNGLYTQVSYVNGVLSSQKVYYQLNAAGYIDSNWITNNTTVAQSSKNHYNADGSLATAISYYQTYTNRVQYNYKNGIANYAHSQRIAHIPSITNASDSVVYEYTNLPYRAGFYSTGLPVSFTGKPAKNLLQKTTYYDKLNNNAIRQTIEYQYQTNEIGLVTRRVLNIHTQPGNALVQTDTTAYTYYGK</sequence>
<dbReference type="Proteomes" id="UP001597511">
    <property type="component" value="Unassembled WGS sequence"/>
</dbReference>
<name>A0ABW6A4P1_9BACT</name>
<gene>
    <name evidence="1" type="ORF">ACFS6H_10860</name>
</gene>
<accession>A0ABW6A4P1</accession>
<protein>
    <recommendedName>
        <fullName evidence="3">YD repeat-containing protein</fullName>
    </recommendedName>
</protein>
<keyword evidence="2" id="KW-1185">Reference proteome</keyword>
<evidence type="ECO:0000313" key="2">
    <source>
        <dbReference type="Proteomes" id="UP001597511"/>
    </source>
</evidence>
<evidence type="ECO:0008006" key="3">
    <source>
        <dbReference type="Google" id="ProtNLM"/>
    </source>
</evidence>
<comment type="caution">
    <text evidence="1">The sequence shown here is derived from an EMBL/GenBank/DDBJ whole genome shotgun (WGS) entry which is preliminary data.</text>
</comment>
<dbReference type="RefSeq" id="WP_386098216.1">
    <property type="nucleotide sequence ID" value="NZ_JBHUOZ010000003.1"/>
</dbReference>